<proteinExistence type="predicted"/>
<name>A0AAP0LT79_9ROSI</name>
<gene>
    <name evidence="1" type="ORF">WN944_018327</name>
</gene>
<dbReference type="PANTHER" id="PTHR33103">
    <property type="entry name" value="OS01G0153900 PROTEIN"/>
    <property type="match status" value="1"/>
</dbReference>
<dbReference type="EMBL" id="JBCGBO010000007">
    <property type="protein sequence ID" value="KAK9186938.1"/>
    <property type="molecule type" value="Genomic_DNA"/>
</dbReference>
<dbReference type="AlphaFoldDB" id="A0AAP0LT79"/>
<accession>A0AAP0LT79</accession>
<comment type="caution">
    <text evidence="1">The sequence shown here is derived from an EMBL/GenBank/DDBJ whole genome shotgun (WGS) entry which is preliminary data.</text>
</comment>
<sequence>MATPKVSLKLLINKMERKVVFAEANKDFVDFLFYILSLPVGSIVKLLENKTTTTGCLGDLYQSIEALSETYMQPNQDKNSVLNPKFPKSLTEIPLLLPDNNSYKSKPLKFYTCSRIENTFNGYSRHLFLADNPFSSCPICRQTMSSEMAFVSQEASTSTTAAVATKRGFVKDMVTYMVMDNLEVMPMSTISCIAWLNKFNVGDLGSLEEKVVNFGPDEGLKLLKASMECKNVFTSVFLGNKGA</sequence>
<dbReference type="Pfam" id="PF05056">
    <property type="entry name" value="DUF674"/>
    <property type="match status" value="1"/>
</dbReference>
<dbReference type="PANTHER" id="PTHR33103:SF94">
    <property type="entry name" value="DUF674 DOMAIN-CONTAINING PROTEIN"/>
    <property type="match status" value="1"/>
</dbReference>
<dbReference type="Proteomes" id="UP001428341">
    <property type="component" value="Unassembled WGS sequence"/>
</dbReference>
<dbReference type="InterPro" id="IPR007750">
    <property type="entry name" value="DUF674"/>
</dbReference>
<organism evidence="1 2">
    <name type="scientific">Citrus x changshan-huyou</name>
    <dbReference type="NCBI Taxonomy" id="2935761"/>
    <lineage>
        <taxon>Eukaryota</taxon>
        <taxon>Viridiplantae</taxon>
        <taxon>Streptophyta</taxon>
        <taxon>Embryophyta</taxon>
        <taxon>Tracheophyta</taxon>
        <taxon>Spermatophyta</taxon>
        <taxon>Magnoliopsida</taxon>
        <taxon>eudicotyledons</taxon>
        <taxon>Gunneridae</taxon>
        <taxon>Pentapetalae</taxon>
        <taxon>rosids</taxon>
        <taxon>malvids</taxon>
        <taxon>Sapindales</taxon>
        <taxon>Rutaceae</taxon>
        <taxon>Aurantioideae</taxon>
        <taxon>Citrus</taxon>
    </lineage>
</organism>
<evidence type="ECO:0000313" key="1">
    <source>
        <dbReference type="EMBL" id="KAK9186938.1"/>
    </source>
</evidence>
<evidence type="ECO:0000313" key="2">
    <source>
        <dbReference type="Proteomes" id="UP001428341"/>
    </source>
</evidence>
<keyword evidence="2" id="KW-1185">Reference proteome</keyword>
<evidence type="ECO:0008006" key="3">
    <source>
        <dbReference type="Google" id="ProtNLM"/>
    </source>
</evidence>
<reference evidence="1 2" key="1">
    <citation type="submission" date="2024-05" db="EMBL/GenBank/DDBJ databases">
        <title>Haplotype-resolved chromosome-level genome assembly of Huyou (Citrus changshanensis).</title>
        <authorList>
            <person name="Miao C."/>
            <person name="Chen W."/>
            <person name="Wu Y."/>
            <person name="Wang L."/>
            <person name="Zhao S."/>
            <person name="Grierson D."/>
            <person name="Xu C."/>
            <person name="Chen K."/>
        </authorList>
    </citation>
    <scope>NUCLEOTIDE SEQUENCE [LARGE SCALE GENOMIC DNA]</scope>
    <source>
        <strain evidence="1">01-14</strain>
        <tissue evidence="1">Leaf</tissue>
    </source>
</reference>
<protein>
    <recommendedName>
        <fullName evidence="3">DUF674 domain-containing protein</fullName>
    </recommendedName>
</protein>